<keyword evidence="1" id="KW-1133">Transmembrane helix</keyword>
<dbReference type="EMBL" id="JBBKZT010000025">
    <property type="protein sequence ID" value="MEJ8851678.1"/>
    <property type="molecule type" value="Genomic_DNA"/>
</dbReference>
<keyword evidence="1" id="KW-0472">Membrane</keyword>
<gene>
    <name evidence="2" type="ORF">WKW82_33950</name>
</gene>
<evidence type="ECO:0000256" key="1">
    <source>
        <dbReference type="SAM" id="Phobius"/>
    </source>
</evidence>
<dbReference type="InterPro" id="IPR037185">
    <property type="entry name" value="EmrE-like"/>
</dbReference>
<evidence type="ECO:0000313" key="3">
    <source>
        <dbReference type="Proteomes" id="UP001385892"/>
    </source>
</evidence>
<comment type="caution">
    <text evidence="2">The sequence shown here is derived from an EMBL/GenBank/DDBJ whole genome shotgun (WGS) entry which is preliminary data.</text>
</comment>
<accession>A0ABU8WY30</accession>
<name>A0ABU8WY30_9BURK</name>
<proteinExistence type="predicted"/>
<dbReference type="SUPFAM" id="SSF103481">
    <property type="entry name" value="Multidrug resistance efflux transporter EmrE"/>
    <property type="match status" value="1"/>
</dbReference>
<reference evidence="2 3" key="1">
    <citation type="submission" date="2024-03" db="EMBL/GenBank/DDBJ databases">
        <title>Novel species of the genus Variovorax.</title>
        <authorList>
            <person name="Liu Q."/>
            <person name="Xin Y.-H."/>
        </authorList>
    </citation>
    <scope>NUCLEOTIDE SEQUENCE [LARGE SCALE GENOMIC DNA]</scope>
    <source>
        <strain evidence="2 3">KACC 18900</strain>
    </source>
</reference>
<feature type="transmembrane region" description="Helical" evidence="1">
    <location>
        <begin position="7"/>
        <end position="25"/>
    </location>
</feature>
<keyword evidence="3" id="KW-1185">Reference proteome</keyword>
<evidence type="ECO:0008006" key="4">
    <source>
        <dbReference type="Google" id="ProtNLM"/>
    </source>
</evidence>
<organism evidence="2 3">
    <name type="scientific">Variovorax rhizosphaerae</name>
    <dbReference type="NCBI Taxonomy" id="1836200"/>
    <lineage>
        <taxon>Bacteria</taxon>
        <taxon>Pseudomonadati</taxon>
        <taxon>Pseudomonadota</taxon>
        <taxon>Betaproteobacteria</taxon>
        <taxon>Burkholderiales</taxon>
        <taxon>Comamonadaceae</taxon>
        <taxon>Variovorax</taxon>
    </lineage>
</organism>
<keyword evidence="1" id="KW-0812">Transmembrane</keyword>
<feature type="transmembrane region" description="Helical" evidence="1">
    <location>
        <begin position="31"/>
        <end position="48"/>
    </location>
</feature>
<evidence type="ECO:0000313" key="2">
    <source>
        <dbReference type="EMBL" id="MEJ8851678.1"/>
    </source>
</evidence>
<sequence>MSGAEAALFTAILPVSALVLAALWLGDCISAAQIAGALCVLGVVALASRGESGSKRPERPSRALGL</sequence>
<protein>
    <recommendedName>
        <fullName evidence="4">EamA domain-containing protein</fullName>
    </recommendedName>
</protein>
<dbReference type="Proteomes" id="UP001385892">
    <property type="component" value="Unassembled WGS sequence"/>
</dbReference>